<evidence type="ECO:0000256" key="1">
    <source>
        <dbReference type="SAM" id="MobiDB-lite"/>
    </source>
</evidence>
<dbReference type="EMBL" id="FUXP01000003">
    <property type="protein sequence ID" value="SJZ90261.1"/>
    <property type="molecule type" value="Genomic_DNA"/>
</dbReference>
<evidence type="ECO:0000313" key="4">
    <source>
        <dbReference type="Proteomes" id="UP000190061"/>
    </source>
</evidence>
<dbReference type="PROSITE" id="PS51257">
    <property type="entry name" value="PROKAR_LIPOPROTEIN"/>
    <property type="match status" value="1"/>
</dbReference>
<feature type="compositionally biased region" description="Low complexity" evidence="1">
    <location>
        <begin position="41"/>
        <end position="63"/>
    </location>
</feature>
<dbReference type="STRING" id="1122188.SAMN02745674_01169"/>
<dbReference type="AlphaFoldDB" id="A0A1T4PFW3"/>
<evidence type="ECO:0000313" key="3">
    <source>
        <dbReference type="EMBL" id="SJZ90261.1"/>
    </source>
</evidence>
<evidence type="ECO:0000256" key="2">
    <source>
        <dbReference type="SAM" id="SignalP"/>
    </source>
</evidence>
<feature type="chain" id="PRO_5012820688" description="PKD domain-containing protein" evidence="2">
    <location>
        <begin position="20"/>
        <end position="175"/>
    </location>
</feature>
<feature type="signal peptide" evidence="2">
    <location>
        <begin position="1"/>
        <end position="19"/>
    </location>
</feature>
<feature type="compositionally biased region" description="Polar residues" evidence="1">
    <location>
        <begin position="26"/>
        <end position="40"/>
    </location>
</feature>
<dbReference type="RefSeq" id="WP_143814171.1">
    <property type="nucleotide sequence ID" value="NZ_FUXP01000003.1"/>
</dbReference>
<reference evidence="3 4" key="1">
    <citation type="submission" date="2017-02" db="EMBL/GenBank/DDBJ databases">
        <authorList>
            <person name="Peterson S.W."/>
        </authorList>
    </citation>
    <scope>NUCLEOTIDE SEQUENCE [LARGE SCALE GENOMIC DNA]</scope>
    <source>
        <strain evidence="3 4">DSM 21749</strain>
    </source>
</reference>
<gene>
    <name evidence="3" type="ORF">SAMN02745674_01169</name>
</gene>
<protein>
    <recommendedName>
        <fullName evidence="5">PKD domain-containing protein</fullName>
    </recommendedName>
</protein>
<organism evidence="3 4">
    <name type="scientific">Lysobacter spongiicola DSM 21749</name>
    <dbReference type="NCBI Taxonomy" id="1122188"/>
    <lineage>
        <taxon>Bacteria</taxon>
        <taxon>Pseudomonadati</taxon>
        <taxon>Pseudomonadota</taxon>
        <taxon>Gammaproteobacteria</taxon>
        <taxon>Lysobacterales</taxon>
        <taxon>Lysobacteraceae</taxon>
        <taxon>Novilysobacter</taxon>
    </lineage>
</organism>
<evidence type="ECO:0008006" key="5">
    <source>
        <dbReference type="Google" id="ProtNLM"/>
    </source>
</evidence>
<keyword evidence="2" id="KW-0732">Signal</keyword>
<proteinExistence type="predicted"/>
<keyword evidence="4" id="KW-1185">Reference proteome</keyword>
<dbReference type="Proteomes" id="UP000190061">
    <property type="component" value="Unassembled WGS sequence"/>
</dbReference>
<accession>A0A1T4PFW3</accession>
<sequence>MRMSLLRPFLATLVVFSVASCGDDSATPQTSTPVADQATNADTGTAEGTASTATTRRPATLSADVPEPAASSNRVIIGNSLAPDGAAMSGQNSFSTGDSVYVSAPLDGVPPGANVSVYWTYEDGNSHKEETVQAPAGEEYIVFEFSEADGMQPGTYNAQIDVNMQPVGIAEFRVE</sequence>
<feature type="region of interest" description="Disordered" evidence="1">
    <location>
        <begin position="24"/>
        <end position="69"/>
    </location>
</feature>
<name>A0A1T4PFW3_9GAMM</name>